<accession>A0A8I2YCB4</accession>
<proteinExistence type="predicted"/>
<organism evidence="1 2">
    <name type="scientific">Boletus reticuloceps</name>
    <dbReference type="NCBI Taxonomy" id="495285"/>
    <lineage>
        <taxon>Eukaryota</taxon>
        <taxon>Fungi</taxon>
        <taxon>Dikarya</taxon>
        <taxon>Basidiomycota</taxon>
        <taxon>Agaricomycotina</taxon>
        <taxon>Agaricomycetes</taxon>
        <taxon>Agaricomycetidae</taxon>
        <taxon>Boletales</taxon>
        <taxon>Boletineae</taxon>
        <taxon>Boletaceae</taxon>
        <taxon>Boletoideae</taxon>
        <taxon>Boletus</taxon>
    </lineage>
</organism>
<evidence type="ECO:0000313" key="2">
    <source>
        <dbReference type="Proteomes" id="UP000683000"/>
    </source>
</evidence>
<name>A0A8I2YCB4_9AGAM</name>
<dbReference type="Proteomes" id="UP000683000">
    <property type="component" value="Unassembled WGS sequence"/>
</dbReference>
<reference evidence="1" key="1">
    <citation type="submission" date="2021-03" db="EMBL/GenBank/DDBJ databases">
        <title>Evolutionary innovations through gain and loss of genes in the ectomycorrhizal Boletales.</title>
        <authorList>
            <person name="Wu G."/>
            <person name="Miyauchi S."/>
            <person name="Morin E."/>
            <person name="Yang Z.-L."/>
            <person name="Xu J."/>
            <person name="Martin F.M."/>
        </authorList>
    </citation>
    <scope>NUCLEOTIDE SEQUENCE</scope>
    <source>
        <strain evidence="1">BR01</strain>
    </source>
</reference>
<dbReference type="EMBL" id="JAGFBS010000091">
    <property type="protein sequence ID" value="KAG6369304.1"/>
    <property type="molecule type" value="Genomic_DNA"/>
</dbReference>
<protein>
    <submittedName>
        <fullName evidence="1">Uncharacterized protein</fullName>
    </submittedName>
</protein>
<gene>
    <name evidence="1" type="ORF">JVT61DRAFT_15486</name>
</gene>
<keyword evidence="2" id="KW-1185">Reference proteome</keyword>
<dbReference type="AlphaFoldDB" id="A0A8I2YCB4"/>
<comment type="caution">
    <text evidence="1">The sequence shown here is derived from an EMBL/GenBank/DDBJ whole genome shotgun (WGS) entry which is preliminary data.</text>
</comment>
<dbReference type="OrthoDB" id="2687946at2759"/>
<evidence type="ECO:0000313" key="1">
    <source>
        <dbReference type="EMBL" id="KAG6369304.1"/>
    </source>
</evidence>
<sequence length="71" mass="8152">MNFQGFSFPYFKLNKEVLLELELAHPDDDLPGPVHYFNTELDFCVKMKVDSTIIIASPGQRLFFKAVDVKS</sequence>